<dbReference type="Proteomes" id="UP001310594">
    <property type="component" value="Unassembled WGS sequence"/>
</dbReference>
<name>A0AAN8A4Q4_9PEZI</name>
<accession>A0AAN8A4Q4</accession>
<evidence type="ECO:0000313" key="1">
    <source>
        <dbReference type="EMBL" id="KAK5705531.1"/>
    </source>
</evidence>
<sequence length="120" mass="13249">MANEARYHYPEGDSGADPVTPQGFQISVFDGQFEILDSTIDSGEAKSSIDLNANAADYTHRFRRGDAVQAIVKDKRGVLQAGNFVIKAERLDTDQGVWEYKLKGASDKGWIRDGKLSRVV</sequence>
<comment type="caution">
    <text evidence="1">The sequence shown here is derived from an EMBL/GenBank/DDBJ whole genome shotgun (WGS) entry which is preliminary data.</text>
</comment>
<reference evidence="1" key="1">
    <citation type="submission" date="2023-08" db="EMBL/GenBank/DDBJ databases">
        <title>Black Yeasts Isolated from many extreme environments.</title>
        <authorList>
            <person name="Coleine C."/>
            <person name="Stajich J.E."/>
            <person name="Selbmann L."/>
        </authorList>
    </citation>
    <scope>NUCLEOTIDE SEQUENCE</scope>
    <source>
        <strain evidence="1">CCFEE 5810</strain>
    </source>
</reference>
<protein>
    <submittedName>
        <fullName evidence="1">Uncharacterized protein</fullName>
    </submittedName>
</protein>
<dbReference type="EMBL" id="JAVRQU010000003">
    <property type="protein sequence ID" value="KAK5705531.1"/>
    <property type="molecule type" value="Genomic_DNA"/>
</dbReference>
<evidence type="ECO:0000313" key="2">
    <source>
        <dbReference type="Proteomes" id="UP001310594"/>
    </source>
</evidence>
<dbReference type="AlphaFoldDB" id="A0AAN8A4Q4"/>
<organism evidence="1 2">
    <name type="scientific">Elasticomyces elasticus</name>
    <dbReference type="NCBI Taxonomy" id="574655"/>
    <lineage>
        <taxon>Eukaryota</taxon>
        <taxon>Fungi</taxon>
        <taxon>Dikarya</taxon>
        <taxon>Ascomycota</taxon>
        <taxon>Pezizomycotina</taxon>
        <taxon>Dothideomycetes</taxon>
        <taxon>Dothideomycetidae</taxon>
        <taxon>Mycosphaerellales</taxon>
        <taxon>Teratosphaeriaceae</taxon>
        <taxon>Elasticomyces</taxon>
    </lineage>
</organism>
<gene>
    <name evidence="1" type="ORF">LTR97_002650</name>
</gene>
<proteinExistence type="predicted"/>